<accession>A0ABT3MUF7</accession>
<dbReference type="Proteomes" id="UP001209854">
    <property type="component" value="Unassembled WGS sequence"/>
</dbReference>
<dbReference type="InterPro" id="IPR009061">
    <property type="entry name" value="DNA-bd_dom_put_sf"/>
</dbReference>
<keyword evidence="2" id="KW-1185">Reference proteome</keyword>
<evidence type="ECO:0000313" key="1">
    <source>
        <dbReference type="EMBL" id="MCW7552994.1"/>
    </source>
</evidence>
<organism evidence="1 2">
    <name type="scientific">Endozoicomonas gorgoniicola</name>
    <dbReference type="NCBI Taxonomy" id="1234144"/>
    <lineage>
        <taxon>Bacteria</taxon>
        <taxon>Pseudomonadati</taxon>
        <taxon>Pseudomonadota</taxon>
        <taxon>Gammaproteobacteria</taxon>
        <taxon>Oceanospirillales</taxon>
        <taxon>Endozoicomonadaceae</taxon>
        <taxon>Endozoicomonas</taxon>
    </lineage>
</organism>
<proteinExistence type="predicted"/>
<protein>
    <submittedName>
        <fullName evidence="1">DNA-binding protein</fullName>
    </submittedName>
</protein>
<reference evidence="1 2" key="1">
    <citation type="submission" date="2022-10" db="EMBL/GenBank/DDBJ databases">
        <title>High-quality genome sequences of two octocoral-associated bacteria, Endozoicomonas euniceicola EF212 and Endozoicomonas gorgoniicola PS125.</title>
        <authorList>
            <person name="Chiou Y.-J."/>
            <person name="Chen Y.-H."/>
        </authorList>
    </citation>
    <scope>NUCLEOTIDE SEQUENCE [LARGE SCALE GENOMIC DNA]</scope>
    <source>
        <strain evidence="1 2">PS125</strain>
    </source>
</reference>
<gene>
    <name evidence="1" type="ORF">NX722_10145</name>
</gene>
<sequence length="73" mass="8261">MNVTNSINQTNLAKRWGISQRTLERWRSIGWGPKFHKMGGRVVYMMQDVEAYEDRTAMHSTSCPLSTVAGGES</sequence>
<dbReference type="SUPFAM" id="SSF46955">
    <property type="entry name" value="Putative DNA-binding domain"/>
    <property type="match status" value="1"/>
</dbReference>
<name>A0ABT3MUF7_9GAMM</name>
<dbReference type="EMBL" id="JAPFCC010000001">
    <property type="protein sequence ID" value="MCW7552994.1"/>
    <property type="molecule type" value="Genomic_DNA"/>
</dbReference>
<evidence type="ECO:0000313" key="2">
    <source>
        <dbReference type="Proteomes" id="UP001209854"/>
    </source>
</evidence>
<comment type="caution">
    <text evidence="1">The sequence shown here is derived from an EMBL/GenBank/DDBJ whole genome shotgun (WGS) entry which is preliminary data.</text>
</comment>
<dbReference type="GO" id="GO:0003677">
    <property type="term" value="F:DNA binding"/>
    <property type="evidence" value="ECO:0007669"/>
    <property type="project" value="UniProtKB-KW"/>
</dbReference>
<keyword evidence="1" id="KW-0238">DNA-binding</keyword>